<evidence type="ECO:0000313" key="8">
    <source>
        <dbReference type="EMBL" id="UYM07868.1"/>
    </source>
</evidence>
<proteinExistence type="inferred from homology"/>
<dbReference type="Proteomes" id="UP001164390">
    <property type="component" value="Chromosome"/>
</dbReference>
<keyword evidence="9" id="KW-1185">Reference proteome</keyword>
<dbReference type="GO" id="GO:0006707">
    <property type="term" value="P:cholesterol catabolic process"/>
    <property type="evidence" value="ECO:0007669"/>
    <property type="project" value="TreeGrafter"/>
</dbReference>
<evidence type="ECO:0000256" key="3">
    <source>
        <dbReference type="ARBA" id="ARBA00022723"/>
    </source>
</evidence>
<dbReference type="CDD" id="cd11033">
    <property type="entry name" value="CYP142-like"/>
    <property type="match status" value="1"/>
</dbReference>
<dbReference type="InterPro" id="IPR017972">
    <property type="entry name" value="Cyt_P450_CS"/>
</dbReference>
<dbReference type="PANTHER" id="PTHR46696:SF4">
    <property type="entry name" value="BIOTIN BIOSYNTHESIS CYTOCHROME P450"/>
    <property type="match status" value="1"/>
</dbReference>
<dbReference type="InterPro" id="IPR002397">
    <property type="entry name" value="Cyt_P450_B"/>
</dbReference>
<dbReference type="PRINTS" id="PR00359">
    <property type="entry name" value="BP450"/>
</dbReference>
<dbReference type="EMBL" id="CP094970">
    <property type="protein sequence ID" value="UYM07868.1"/>
    <property type="molecule type" value="Genomic_DNA"/>
</dbReference>
<evidence type="ECO:0000256" key="5">
    <source>
        <dbReference type="ARBA" id="ARBA00023004"/>
    </source>
</evidence>
<gene>
    <name evidence="8" type="ORF">L0C25_13965</name>
</gene>
<dbReference type="InterPro" id="IPR001128">
    <property type="entry name" value="Cyt_P450"/>
</dbReference>
<dbReference type="FunFam" id="1.10.630.10:FF:000018">
    <property type="entry name" value="Cytochrome P450 monooxygenase"/>
    <property type="match status" value="1"/>
</dbReference>
<dbReference type="InterPro" id="IPR036396">
    <property type="entry name" value="Cyt_P450_sf"/>
</dbReference>
<accession>A0AA46TNY2</accession>
<dbReference type="GO" id="GO:0008395">
    <property type="term" value="F:steroid hydroxylase activity"/>
    <property type="evidence" value="ECO:0007669"/>
    <property type="project" value="TreeGrafter"/>
</dbReference>
<sequence length="412" mass="46080">MNRDHWVVITGLDFDLTDPQTFRPGEHGHLVELWESLRARDHVFWQPFEDTGFWSVISYADVRATYRDRENFTSERGSILDTLLAGGDSAGGRMLAVTDGARHRALRKAMSRFFTPRHLESVERSIARRTARVVDEAVERCTVDFATDVGDRLPIEAVCDLMGVPESDRPQLLTYTKAALSSDDEDSSELDAISARSELLLYLADLVAARRTDPGDDLVSVLTSAEVDGEPLDDDDLALNCYSLILGGDESTRVSAGTGALAFARCPAQWTKLRESRNVSPNLLPTAIEEVLRWSTPSMHFARTATADVQIGEHTIRRGEVVALWNSAANLDPEWFEQPGRFDIDRPARDHLTFGQGRHYCVGAIMARIELRCLFDALCERVVRIEEAAAPRQVFSNFLFGYSSLPLRLHRA</sequence>
<name>A0AA46TNY2_9ACTN</name>
<evidence type="ECO:0000256" key="2">
    <source>
        <dbReference type="ARBA" id="ARBA00022617"/>
    </source>
</evidence>
<keyword evidence="4 7" id="KW-0560">Oxidoreductase</keyword>
<dbReference type="GO" id="GO:0036199">
    <property type="term" value="F:cholest-4-en-3-one 26-monooxygenase activity"/>
    <property type="evidence" value="ECO:0007669"/>
    <property type="project" value="TreeGrafter"/>
</dbReference>
<evidence type="ECO:0000256" key="6">
    <source>
        <dbReference type="ARBA" id="ARBA00023033"/>
    </source>
</evidence>
<dbReference type="Gene3D" id="1.10.630.10">
    <property type="entry name" value="Cytochrome P450"/>
    <property type="match status" value="1"/>
</dbReference>
<dbReference type="PROSITE" id="PS00086">
    <property type="entry name" value="CYTOCHROME_P450"/>
    <property type="match status" value="1"/>
</dbReference>
<keyword evidence="6 7" id="KW-0503">Monooxygenase</keyword>
<comment type="similarity">
    <text evidence="1 7">Belongs to the cytochrome P450 family.</text>
</comment>
<keyword evidence="2 7" id="KW-0349">Heme</keyword>
<dbReference type="SUPFAM" id="SSF48264">
    <property type="entry name" value="Cytochrome P450"/>
    <property type="match status" value="1"/>
</dbReference>
<evidence type="ECO:0000313" key="9">
    <source>
        <dbReference type="Proteomes" id="UP001164390"/>
    </source>
</evidence>
<dbReference type="Pfam" id="PF00067">
    <property type="entry name" value="p450"/>
    <property type="match status" value="1"/>
</dbReference>
<evidence type="ECO:0000256" key="7">
    <source>
        <dbReference type="RuleBase" id="RU000461"/>
    </source>
</evidence>
<dbReference type="PANTHER" id="PTHR46696">
    <property type="entry name" value="P450, PUTATIVE (EUROFUNG)-RELATED"/>
    <property type="match status" value="1"/>
</dbReference>
<reference evidence="8" key="1">
    <citation type="submission" date="2022-01" db="EMBL/GenBank/DDBJ databases">
        <title>Nocardioidaceae gen. sp. A5X3R13.</title>
        <authorList>
            <person name="Lopez Marin M.A."/>
            <person name="Uhlik O."/>
        </authorList>
    </citation>
    <scope>NUCLEOTIDE SEQUENCE</scope>
    <source>
        <strain evidence="8">A5X3R13</strain>
    </source>
</reference>
<keyword evidence="3 7" id="KW-0479">Metal-binding</keyword>
<keyword evidence="5 7" id="KW-0408">Iron</keyword>
<evidence type="ECO:0000256" key="1">
    <source>
        <dbReference type="ARBA" id="ARBA00010617"/>
    </source>
</evidence>
<dbReference type="RefSeq" id="WP_271636832.1">
    <property type="nucleotide sequence ID" value="NZ_CP094970.1"/>
</dbReference>
<dbReference type="GO" id="GO:0020037">
    <property type="term" value="F:heme binding"/>
    <property type="evidence" value="ECO:0007669"/>
    <property type="project" value="InterPro"/>
</dbReference>
<organism evidence="8 9">
    <name type="scientific">Solicola gregarius</name>
    <dbReference type="NCBI Taxonomy" id="2908642"/>
    <lineage>
        <taxon>Bacteria</taxon>
        <taxon>Bacillati</taxon>
        <taxon>Actinomycetota</taxon>
        <taxon>Actinomycetes</taxon>
        <taxon>Propionibacteriales</taxon>
        <taxon>Nocardioidaceae</taxon>
        <taxon>Solicola</taxon>
    </lineage>
</organism>
<dbReference type="AlphaFoldDB" id="A0AA46TNY2"/>
<evidence type="ECO:0000256" key="4">
    <source>
        <dbReference type="ARBA" id="ARBA00023002"/>
    </source>
</evidence>
<dbReference type="GO" id="GO:0005506">
    <property type="term" value="F:iron ion binding"/>
    <property type="evidence" value="ECO:0007669"/>
    <property type="project" value="InterPro"/>
</dbReference>
<protein>
    <submittedName>
        <fullName evidence="8">Cytochrome P450</fullName>
    </submittedName>
</protein>
<dbReference type="KEGG" id="sgrg:L0C25_13965"/>